<proteinExistence type="predicted"/>
<feature type="region of interest" description="Disordered" evidence="1">
    <location>
        <begin position="237"/>
        <end position="261"/>
    </location>
</feature>
<feature type="compositionally biased region" description="Low complexity" evidence="1">
    <location>
        <begin position="432"/>
        <end position="442"/>
    </location>
</feature>
<name>A0A9P6EMH1_9AGAR</name>
<feature type="compositionally biased region" description="Polar residues" evidence="1">
    <location>
        <begin position="160"/>
        <end position="180"/>
    </location>
</feature>
<feature type="compositionally biased region" description="Low complexity" evidence="1">
    <location>
        <begin position="242"/>
        <end position="253"/>
    </location>
</feature>
<feature type="region of interest" description="Disordered" evidence="1">
    <location>
        <begin position="419"/>
        <end position="524"/>
    </location>
</feature>
<organism evidence="2 3">
    <name type="scientific">Crepidotus variabilis</name>
    <dbReference type="NCBI Taxonomy" id="179855"/>
    <lineage>
        <taxon>Eukaryota</taxon>
        <taxon>Fungi</taxon>
        <taxon>Dikarya</taxon>
        <taxon>Basidiomycota</taxon>
        <taxon>Agaricomycotina</taxon>
        <taxon>Agaricomycetes</taxon>
        <taxon>Agaricomycetidae</taxon>
        <taxon>Agaricales</taxon>
        <taxon>Agaricineae</taxon>
        <taxon>Crepidotaceae</taxon>
        <taxon>Crepidotus</taxon>
    </lineage>
</organism>
<feature type="compositionally biased region" description="Polar residues" evidence="1">
    <location>
        <begin position="734"/>
        <end position="747"/>
    </location>
</feature>
<sequence length="935" mass="103287">MQRSPEAIGTSLHEERTAAFGHGGNKSKAGSKSLAISPNLDKLLEHEERLGRLKTRPVVIVPTEMMTPEMDSPESPMTMRNSTEYPIGLPPPPRHLRKNGTPRSPLSPWTPASIGRSSESSPDGRENSRPPGLGNGVSSQSNPYINPAPTAEEIFKSRDTGTATPLAASQQSNRSDNILQNAAPVQEQSKIPQQPRRRNLSKPKPAKSLLVNSTAPEMQQIVDADHGAWQRRPLISHGQRWSVSSEESANSSSTRPASTYSPTRISISSTIYPASSSESHTNTLFNDPPLDPTALRVSFMEIYSPTNSQFNIDSSGVGPPAGHISPIQFAAPDTPSEDDSIDSSFNLDFRIPSPKPPIPTTPKPNFSRPSLRSKQSSLRDSPPNESTFYKPATTNFLDIDERSDLVRKSRKLARVFGETPNADAMVHQDTGRSVSQSRTSSQRKPKDGVSSSRSRPSAATIRRHSMPLTPDAITFVDISSSAHTGPSGPPSSHHREELRRKPKQDKARSDNHQEVNSTRSNSPVSFIDLSDELSISKAYLSPSQSSFDAMSLDPEDEDRRRKRERLAKLHRFLGSKVPAHLVLGFDEDSDATLPPPHRTPSPGDVNSRRPWIKRRRSSSVVLHHSNWSGDLGRAKVELDDKEKAINVRRAQKMEKVFGVAPPLTLYHTRHAPTPSAPPSLKTVTPPTSSFIPTVEAPASFSFSYSNPQKKKKDDRPGTSDSTTGLLTGQWGGIPSTSNAPDVQQQEYPTKKDSNRHSLLYNHYEHSLNSLNDILDRDDKESLAELHEYLNSDLPSKPASGPSYEEDGDSTPTPTRAAPNRKLSDASSARSERRRSLPARTSIVSINSEYSITSVLHPQQQAQKQNEVTTFQQRRRRAAKLTQFFGVDYRELINDVLESIETGVQSDRNNGTLREEEVEDLLAKLRKLKNKRQNFA</sequence>
<feature type="compositionally biased region" description="Polar residues" evidence="1">
    <location>
        <begin position="367"/>
        <end position="390"/>
    </location>
</feature>
<gene>
    <name evidence="2" type="ORF">CPB83DRAFT_847913</name>
</gene>
<dbReference type="Proteomes" id="UP000807306">
    <property type="component" value="Unassembled WGS sequence"/>
</dbReference>
<evidence type="ECO:0000313" key="3">
    <source>
        <dbReference type="Proteomes" id="UP000807306"/>
    </source>
</evidence>
<dbReference type="EMBL" id="MU157833">
    <property type="protein sequence ID" value="KAF9531840.1"/>
    <property type="molecule type" value="Genomic_DNA"/>
</dbReference>
<accession>A0A9P6EMH1</accession>
<reference evidence="2" key="1">
    <citation type="submission" date="2020-11" db="EMBL/GenBank/DDBJ databases">
        <authorList>
            <consortium name="DOE Joint Genome Institute"/>
            <person name="Ahrendt S."/>
            <person name="Riley R."/>
            <person name="Andreopoulos W."/>
            <person name="Labutti K."/>
            <person name="Pangilinan J."/>
            <person name="Ruiz-Duenas F.J."/>
            <person name="Barrasa J.M."/>
            <person name="Sanchez-Garcia M."/>
            <person name="Camarero S."/>
            <person name="Miyauchi S."/>
            <person name="Serrano A."/>
            <person name="Linde D."/>
            <person name="Babiker R."/>
            <person name="Drula E."/>
            <person name="Ayuso-Fernandez I."/>
            <person name="Pacheco R."/>
            <person name="Padilla G."/>
            <person name="Ferreira P."/>
            <person name="Barriuso J."/>
            <person name="Kellner H."/>
            <person name="Castanera R."/>
            <person name="Alfaro M."/>
            <person name="Ramirez L."/>
            <person name="Pisabarro A.G."/>
            <person name="Kuo A."/>
            <person name="Tritt A."/>
            <person name="Lipzen A."/>
            <person name="He G."/>
            <person name="Yan M."/>
            <person name="Ng V."/>
            <person name="Cullen D."/>
            <person name="Martin F."/>
            <person name="Rosso M.-N."/>
            <person name="Henrissat B."/>
            <person name="Hibbett D."/>
            <person name="Martinez A.T."/>
            <person name="Grigoriev I.V."/>
        </authorList>
    </citation>
    <scope>NUCLEOTIDE SEQUENCE</scope>
    <source>
        <strain evidence="2">CBS 506.95</strain>
    </source>
</reference>
<feature type="compositionally biased region" description="Pro residues" evidence="1">
    <location>
        <begin position="353"/>
        <end position="362"/>
    </location>
</feature>
<feature type="compositionally biased region" description="Polar residues" evidence="1">
    <location>
        <begin position="514"/>
        <end position="524"/>
    </location>
</feature>
<comment type="caution">
    <text evidence="2">The sequence shown here is derived from an EMBL/GenBank/DDBJ whole genome shotgun (WGS) entry which is preliminary data.</text>
</comment>
<dbReference type="OrthoDB" id="354769at2759"/>
<feature type="compositionally biased region" description="Basic and acidic residues" evidence="1">
    <location>
        <begin position="493"/>
        <end position="513"/>
    </location>
</feature>
<feature type="compositionally biased region" description="Basic residues" evidence="1">
    <location>
        <begin position="195"/>
        <end position="205"/>
    </location>
</feature>
<dbReference type="AlphaFoldDB" id="A0A9P6EMH1"/>
<evidence type="ECO:0000313" key="2">
    <source>
        <dbReference type="EMBL" id="KAF9531840.1"/>
    </source>
</evidence>
<protein>
    <submittedName>
        <fullName evidence="2">Uncharacterized protein</fullName>
    </submittedName>
</protein>
<feature type="region of interest" description="Disordered" evidence="1">
    <location>
        <begin position="789"/>
        <end position="841"/>
    </location>
</feature>
<evidence type="ECO:0000256" key="1">
    <source>
        <dbReference type="SAM" id="MobiDB-lite"/>
    </source>
</evidence>
<feature type="region of interest" description="Disordered" evidence="1">
    <location>
        <begin position="588"/>
        <end position="609"/>
    </location>
</feature>
<feature type="region of interest" description="Disordered" evidence="1">
    <location>
        <begin position="701"/>
        <end position="754"/>
    </location>
</feature>
<feature type="region of interest" description="Disordered" evidence="1">
    <location>
        <begin position="47"/>
        <end position="214"/>
    </location>
</feature>
<feature type="region of interest" description="Disordered" evidence="1">
    <location>
        <begin position="1"/>
        <end position="33"/>
    </location>
</feature>
<feature type="compositionally biased region" description="Low complexity" evidence="1">
    <location>
        <begin position="718"/>
        <end position="728"/>
    </location>
</feature>
<feature type="region of interest" description="Disordered" evidence="1">
    <location>
        <begin position="311"/>
        <end position="390"/>
    </location>
</feature>
<keyword evidence="3" id="KW-1185">Reference proteome</keyword>